<feature type="non-terminal residue" evidence="8">
    <location>
        <position position="81"/>
    </location>
</feature>
<dbReference type="AlphaFoldDB" id="A0A7K9BLZ0"/>
<dbReference type="Gene3D" id="2.10.70.10">
    <property type="entry name" value="Complement Module, domain 1"/>
    <property type="match status" value="1"/>
</dbReference>
<sequence length="81" mass="8970">WLSLLSPAAHCPFPHIRYGRRVPVSRYSYRAGDTVSFACNTGFTLRGSRTSRCQPDLTWSPPLPLCNRGKCPGHSRGGKPL</sequence>
<name>A0A7K9BLZ0_9PICI</name>
<comment type="caution">
    <text evidence="8">The sequence shown here is derived from an EMBL/GenBank/DDBJ whole genome shotgun (WGS) entry which is preliminary data.</text>
</comment>
<keyword evidence="2" id="KW-0732">Signal</keyword>
<dbReference type="Proteomes" id="UP000574528">
    <property type="component" value="Unassembled WGS sequence"/>
</dbReference>
<evidence type="ECO:0000259" key="7">
    <source>
        <dbReference type="PROSITE" id="PS50923"/>
    </source>
</evidence>
<evidence type="ECO:0000256" key="2">
    <source>
        <dbReference type="ARBA" id="ARBA00022729"/>
    </source>
</evidence>
<evidence type="ECO:0000313" key="8">
    <source>
        <dbReference type="EMBL" id="NXG40659.1"/>
    </source>
</evidence>
<dbReference type="SMART" id="SM00032">
    <property type="entry name" value="CCP"/>
    <property type="match status" value="1"/>
</dbReference>
<feature type="domain" description="Sushi" evidence="7">
    <location>
        <begin position="9"/>
        <end position="68"/>
    </location>
</feature>
<reference evidence="8 9" key="1">
    <citation type="submission" date="2019-09" db="EMBL/GenBank/DDBJ databases">
        <title>Bird 10,000 Genomes (B10K) Project - Family phase.</title>
        <authorList>
            <person name="Zhang G."/>
        </authorList>
    </citation>
    <scope>NUCLEOTIDE SEQUENCE [LARGE SCALE GENOMIC DNA]</scope>
    <source>
        <strain evidence="8">B10K-DU-001-24</strain>
        <tissue evidence="8">Muscle</tissue>
    </source>
</reference>
<dbReference type="EMBL" id="VWZI01000250">
    <property type="protein sequence ID" value="NXG40659.1"/>
    <property type="molecule type" value="Genomic_DNA"/>
</dbReference>
<dbReference type="PROSITE" id="PS50923">
    <property type="entry name" value="SUSHI"/>
    <property type="match status" value="1"/>
</dbReference>
<gene>
    <name evidence="8" type="primary">Cr2_0</name>
    <name evidence="8" type="ORF">PSIHAE_R14820</name>
</gene>
<dbReference type="PANTHER" id="PTHR46393:SF7">
    <property type="entry name" value="COMPLEMENT C2"/>
    <property type="match status" value="1"/>
</dbReference>
<feature type="non-terminal residue" evidence="8">
    <location>
        <position position="1"/>
    </location>
</feature>
<dbReference type="FunFam" id="2.10.70.10:FF:000014">
    <property type="entry name" value="Membrane cofactor protein"/>
    <property type="match status" value="1"/>
</dbReference>
<keyword evidence="1 6" id="KW-0768">Sushi</keyword>
<comment type="caution">
    <text evidence="6">Lacks conserved residue(s) required for the propagation of feature annotation.</text>
</comment>
<dbReference type="InterPro" id="IPR000436">
    <property type="entry name" value="Sushi_SCR_CCP_dom"/>
</dbReference>
<evidence type="ECO:0000256" key="1">
    <source>
        <dbReference type="ARBA" id="ARBA00022659"/>
    </source>
</evidence>
<evidence type="ECO:0000256" key="5">
    <source>
        <dbReference type="ARBA" id="ARBA00023180"/>
    </source>
</evidence>
<keyword evidence="5" id="KW-0325">Glycoprotein</keyword>
<keyword evidence="3" id="KW-0677">Repeat</keyword>
<protein>
    <submittedName>
        <fullName evidence="8">CR2 protein</fullName>
    </submittedName>
</protein>
<keyword evidence="4 6" id="KW-1015">Disulfide bond</keyword>
<proteinExistence type="predicted"/>
<dbReference type="CDD" id="cd00033">
    <property type="entry name" value="CCP"/>
    <property type="match status" value="1"/>
</dbReference>
<dbReference type="SUPFAM" id="SSF57535">
    <property type="entry name" value="Complement control module/SCR domain"/>
    <property type="match status" value="1"/>
</dbReference>
<dbReference type="PANTHER" id="PTHR46393">
    <property type="entry name" value="SUSHI DOMAIN-CONTAINING PROTEIN"/>
    <property type="match status" value="1"/>
</dbReference>
<dbReference type="Pfam" id="PF00084">
    <property type="entry name" value="Sushi"/>
    <property type="match status" value="1"/>
</dbReference>
<keyword evidence="9" id="KW-1185">Reference proteome</keyword>
<evidence type="ECO:0000256" key="6">
    <source>
        <dbReference type="PROSITE-ProRule" id="PRU00302"/>
    </source>
</evidence>
<evidence type="ECO:0000313" key="9">
    <source>
        <dbReference type="Proteomes" id="UP000574528"/>
    </source>
</evidence>
<dbReference type="OrthoDB" id="5804959at2759"/>
<evidence type="ECO:0000256" key="4">
    <source>
        <dbReference type="ARBA" id="ARBA00023157"/>
    </source>
</evidence>
<feature type="disulfide bond" evidence="6">
    <location>
        <begin position="39"/>
        <end position="66"/>
    </location>
</feature>
<evidence type="ECO:0000256" key="3">
    <source>
        <dbReference type="ARBA" id="ARBA00022737"/>
    </source>
</evidence>
<accession>A0A7K9BLZ0</accession>
<dbReference type="InterPro" id="IPR035976">
    <property type="entry name" value="Sushi/SCR/CCP_sf"/>
</dbReference>
<organism evidence="8 9">
    <name type="scientific">Psilopogon haemacephalus</name>
    <name type="common">coppersmith barbet</name>
    <dbReference type="NCBI Taxonomy" id="2585815"/>
    <lineage>
        <taxon>Eukaryota</taxon>
        <taxon>Metazoa</taxon>
        <taxon>Chordata</taxon>
        <taxon>Craniata</taxon>
        <taxon>Vertebrata</taxon>
        <taxon>Euteleostomi</taxon>
        <taxon>Archelosauria</taxon>
        <taxon>Archosauria</taxon>
        <taxon>Dinosauria</taxon>
        <taxon>Saurischia</taxon>
        <taxon>Theropoda</taxon>
        <taxon>Coelurosauria</taxon>
        <taxon>Aves</taxon>
        <taxon>Neognathae</taxon>
        <taxon>Neoaves</taxon>
        <taxon>Telluraves</taxon>
        <taxon>Coraciimorphae</taxon>
        <taxon>Piciformes</taxon>
        <taxon>Megalaimidae</taxon>
        <taxon>Psilopogon</taxon>
    </lineage>
</organism>